<protein>
    <submittedName>
        <fullName evidence="2">Uncharacterized protein</fullName>
    </submittedName>
</protein>
<feature type="region of interest" description="Disordered" evidence="1">
    <location>
        <begin position="48"/>
        <end position="70"/>
    </location>
</feature>
<evidence type="ECO:0000313" key="3">
    <source>
        <dbReference type="Proteomes" id="UP000298663"/>
    </source>
</evidence>
<comment type="caution">
    <text evidence="2">The sequence shown here is derived from an EMBL/GenBank/DDBJ whole genome shotgun (WGS) entry which is preliminary data.</text>
</comment>
<organism evidence="2 3">
    <name type="scientific">Steinernema carpocapsae</name>
    <name type="common">Entomopathogenic nematode</name>
    <dbReference type="NCBI Taxonomy" id="34508"/>
    <lineage>
        <taxon>Eukaryota</taxon>
        <taxon>Metazoa</taxon>
        <taxon>Ecdysozoa</taxon>
        <taxon>Nematoda</taxon>
        <taxon>Chromadorea</taxon>
        <taxon>Rhabditida</taxon>
        <taxon>Tylenchina</taxon>
        <taxon>Panagrolaimomorpha</taxon>
        <taxon>Strongyloidoidea</taxon>
        <taxon>Steinernematidae</taxon>
        <taxon>Steinernema</taxon>
    </lineage>
</organism>
<evidence type="ECO:0000313" key="2">
    <source>
        <dbReference type="EMBL" id="TKR76246.1"/>
    </source>
</evidence>
<dbReference type="AlphaFoldDB" id="A0A4U5N1L0"/>
<sequence length="70" mass="7691">MVPKPKSNWDINSGARGLGLTLSLNKSQLIDFLVCLDFAILAPRFVRKREKQRVSGEKGSGKAGMNEKMG</sequence>
<reference evidence="2 3" key="1">
    <citation type="journal article" date="2015" name="Genome Biol.">
        <title>Comparative genomics of Steinernema reveals deeply conserved gene regulatory networks.</title>
        <authorList>
            <person name="Dillman A.R."/>
            <person name="Macchietto M."/>
            <person name="Porter C.F."/>
            <person name="Rogers A."/>
            <person name="Williams B."/>
            <person name="Antoshechkin I."/>
            <person name="Lee M.M."/>
            <person name="Goodwin Z."/>
            <person name="Lu X."/>
            <person name="Lewis E.E."/>
            <person name="Goodrich-Blair H."/>
            <person name="Stock S.P."/>
            <person name="Adams B.J."/>
            <person name="Sternberg P.W."/>
            <person name="Mortazavi A."/>
        </authorList>
    </citation>
    <scope>NUCLEOTIDE SEQUENCE [LARGE SCALE GENOMIC DNA]</scope>
    <source>
        <strain evidence="2 3">ALL</strain>
    </source>
</reference>
<dbReference type="EMBL" id="AZBU02000005">
    <property type="protein sequence ID" value="TKR76246.1"/>
    <property type="molecule type" value="Genomic_DNA"/>
</dbReference>
<evidence type="ECO:0000256" key="1">
    <source>
        <dbReference type="SAM" id="MobiDB-lite"/>
    </source>
</evidence>
<keyword evidence="3" id="KW-1185">Reference proteome</keyword>
<dbReference type="Proteomes" id="UP000298663">
    <property type="component" value="Unassembled WGS sequence"/>
</dbReference>
<name>A0A4U5N1L0_STECR</name>
<gene>
    <name evidence="2" type="ORF">L596_017411</name>
</gene>
<reference evidence="2 3" key="2">
    <citation type="journal article" date="2019" name="G3 (Bethesda)">
        <title>Hybrid Assembly of the Genome of the Entomopathogenic Nematode Steinernema carpocapsae Identifies the X-Chromosome.</title>
        <authorList>
            <person name="Serra L."/>
            <person name="Macchietto M."/>
            <person name="Macias-Munoz A."/>
            <person name="McGill C.J."/>
            <person name="Rodriguez I.M."/>
            <person name="Rodriguez B."/>
            <person name="Murad R."/>
            <person name="Mortazavi A."/>
        </authorList>
    </citation>
    <scope>NUCLEOTIDE SEQUENCE [LARGE SCALE GENOMIC DNA]</scope>
    <source>
        <strain evidence="2 3">ALL</strain>
    </source>
</reference>
<accession>A0A4U5N1L0</accession>
<proteinExistence type="predicted"/>